<evidence type="ECO:0000256" key="15">
    <source>
        <dbReference type="PROSITE-ProRule" id="PRU00560"/>
    </source>
</evidence>
<dbReference type="PANTHER" id="PTHR11070">
    <property type="entry name" value="UVRD / RECB / PCRA DNA HELICASE FAMILY MEMBER"/>
    <property type="match status" value="1"/>
</dbReference>
<evidence type="ECO:0000259" key="18">
    <source>
        <dbReference type="PROSITE" id="PS51217"/>
    </source>
</evidence>
<dbReference type="GO" id="GO:0033202">
    <property type="term" value="C:DNA helicase complex"/>
    <property type="evidence" value="ECO:0007669"/>
    <property type="project" value="TreeGrafter"/>
</dbReference>
<evidence type="ECO:0000259" key="17">
    <source>
        <dbReference type="PROSITE" id="PS51198"/>
    </source>
</evidence>
<dbReference type="Pfam" id="PF13361">
    <property type="entry name" value="UvrD_C"/>
    <property type="match status" value="1"/>
</dbReference>
<keyword evidence="9" id="KW-0238">DNA-binding</keyword>
<dbReference type="EMBL" id="SNXZ01000006">
    <property type="protein sequence ID" value="TDP93902.1"/>
    <property type="molecule type" value="Genomic_DNA"/>
</dbReference>
<evidence type="ECO:0000256" key="11">
    <source>
        <dbReference type="ARBA" id="ARBA00023235"/>
    </source>
</evidence>
<dbReference type="InterPro" id="IPR027417">
    <property type="entry name" value="P-loop_NTPase"/>
</dbReference>
<keyword evidence="7" id="KW-0269">Exonuclease</keyword>
<keyword evidence="6 15" id="KW-0347">Helicase</keyword>
<dbReference type="Gene3D" id="3.90.320.10">
    <property type="match status" value="1"/>
</dbReference>
<evidence type="ECO:0000256" key="3">
    <source>
        <dbReference type="ARBA" id="ARBA00022741"/>
    </source>
</evidence>
<comment type="caution">
    <text evidence="19">The sequence shown here is derived from an EMBL/GenBank/DDBJ whole genome shotgun (WGS) entry which is preliminary data.</text>
</comment>
<keyword evidence="8 15" id="KW-0067">ATP-binding</keyword>
<evidence type="ECO:0000256" key="12">
    <source>
        <dbReference type="ARBA" id="ARBA00034617"/>
    </source>
</evidence>
<gene>
    <name evidence="19" type="ORF">EV186_106296</name>
</gene>
<evidence type="ECO:0000256" key="4">
    <source>
        <dbReference type="ARBA" id="ARBA00022763"/>
    </source>
</evidence>
<feature type="binding site" evidence="15">
    <location>
        <begin position="52"/>
        <end position="59"/>
    </location>
    <ligand>
        <name>ATP</name>
        <dbReference type="ChEBI" id="CHEBI:30616"/>
    </ligand>
</feature>
<feature type="domain" description="UvrD-like helicase ATP-binding" evidence="17">
    <location>
        <begin position="31"/>
        <end position="343"/>
    </location>
</feature>
<keyword evidence="3 15" id="KW-0547">Nucleotide-binding</keyword>
<evidence type="ECO:0000256" key="10">
    <source>
        <dbReference type="ARBA" id="ARBA00023204"/>
    </source>
</evidence>
<dbReference type="InterPro" id="IPR013986">
    <property type="entry name" value="DExx_box_DNA_helicase_dom_sf"/>
</dbReference>
<evidence type="ECO:0000256" key="1">
    <source>
        <dbReference type="ARBA" id="ARBA00009922"/>
    </source>
</evidence>
<keyword evidence="2" id="KW-0540">Nuclease</keyword>
<dbReference type="Gene3D" id="1.10.486.10">
    <property type="entry name" value="PCRA, domain 4"/>
    <property type="match status" value="1"/>
</dbReference>
<proteinExistence type="inferred from homology"/>
<keyword evidence="5 15" id="KW-0378">Hydrolase</keyword>
<comment type="catalytic activity">
    <reaction evidence="14">
        <text>ATP + H2O = ADP + phosphate + H(+)</text>
        <dbReference type="Rhea" id="RHEA:13065"/>
        <dbReference type="ChEBI" id="CHEBI:15377"/>
        <dbReference type="ChEBI" id="CHEBI:15378"/>
        <dbReference type="ChEBI" id="CHEBI:30616"/>
        <dbReference type="ChEBI" id="CHEBI:43474"/>
        <dbReference type="ChEBI" id="CHEBI:456216"/>
        <dbReference type="EC" id="5.6.2.4"/>
    </reaction>
</comment>
<dbReference type="PROSITE" id="PS51198">
    <property type="entry name" value="UVRD_HELICASE_ATP_BIND"/>
    <property type="match status" value="1"/>
</dbReference>
<evidence type="ECO:0000313" key="20">
    <source>
        <dbReference type="Proteomes" id="UP000295444"/>
    </source>
</evidence>
<dbReference type="GO" id="GO:0005524">
    <property type="term" value="F:ATP binding"/>
    <property type="evidence" value="ECO:0007669"/>
    <property type="project" value="UniProtKB-UniRule"/>
</dbReference>
<dbReference type="InterPro" id="IPR000212">
    <property type="entry name" value="DNA_helicase_UvrD/REP"/>
</dbReference>
<evidence type="ECO:0000256" key="13">
    <source>
        <dbReference type="ARBA" id="ARBA00034808"/>
    </source>
</evidence>
<organism evidence="19 20">
    <name type="scientific">Labedaea rhizosphaerae</name>
    <dbReference type="NCBI Taxonomy" id="598644"/>
    <lineage>
        <taxon>Bacteria</taxon>
        <taxon>Bacillati</taxon>
        <taxon>Actinomycetota</taxon>
        <taxon>Actinomycetes</taxon>
        <taxon>Pseudonocardiales</taxon>
        <taxon>Pseudonocardiaceae</taxon>
        <taxon>Labedaea</taxon>
    </lineage>
</organism>
<comment type="similarity">
    <text evidence="1">Belongs to the helicase family. UvrD subfamily.</text>
</comment>
<dbReference type="GO" id="GO:0043138">
    <property type="term" value="F:3'-5' DNA helicase activity"/>
    <property type="evidence" value="ECO:0007669"/>
    <property type="project" value="UniProtKB-EC"/>
</dbReference>
<dbReference type="Proteomes" id="UP000295444">
    <property type="component" value="Unassembled WGS sequence"/>
</dbReference>
<evidence type="ECO:0000313" key="19">
    <source>
        <dbReference type="EMBL" id="TDP93902.1"/>
    </source>
</evidence>
<evidence type="ECO:0000256" key="16">
    <source>
        <dbReference type="SAM" id="MobiDB-lite"/>
    </source>
</evidence>
<dbReference type="InterPro" id="IPR014017">
    <property type="entry name" value="DNA_helicase_UvrD-like_C"/>
</dbReference>
<keyword evidence="11" id="KW-0413">Isomerase</keyword>
<dbReference type="Pfam" id="PF00580">
    <property type="entry name" value="UvrD-helicase"/>
    <property type="match status" value="1"/>
</dbReference>
<dbReference type="InterPro" id="IPR014016">
    <property type="entry name" value="UvrD-like_ATP-bd"/>
</dbReference>
<dbReference type="Pfam" id="PF12705">
    <property type="entry name" value="PDDEXK_1"/>
    <property type="match status" value="1"/>
</dbReference>
<dbReference type="PANTHER" id="PTHR11070:SF59">
    <property type="entry name" value="DNA 3'-5' HELICASE"/>
    <property type="match status" value="1"/>
</dbReference>
<keyword evidence="10" id="KW-0234">DNA repair</keyword>
<dbReference type="AlphaFoldDB" id="A0A4R6S2U6"/>
<evidence type="ECO:0000256" key="14">
    <source>
        <dbReference type="ARBA" id="ARBA00048988"/>
    </source>
</evidence>
<evidence type="ECO:0000256" key="2">
    <source>
        <dbReference type="ARBA" id="ARBA00022722"/>
    </source>
</evidence>
<dbReference type="Gene3D" id="1.10.10.160">
    <property type="match status" value="1"/>
</dbReference>
<feature type="domain" description="UvrD-like helicase C-terminal" evidence="18">
    <location>
        <begin position="332"/>
        <end position="647"/>
    </location>
</feature>
<name>A0A4R6S2U6_LABRH</name>
<dbReference type="SUPFAM" id="SSF52540">
    <property type="entry name" value="P-loop containing nucleoside triphosphate hydrolases"/>
    <property type="match status" value="1"/>
</dbReference>
<reference evidence="19 20" key="1">
    <citation type="submission" date="2019-03" db="EMBL/GenBank/DDBJ databases">
        <title>Genomic Encyclopedia of Type Strains, Phase IV (KMG-IV): sequencing the most valuable type-strain genomes for metagenomic binning, comparative biology and taxonomic classification.</title>
        <authorList>
            <person name="Goeker M."/>
        </authorList>
    </citation>
    <scope>NUCLEOTIDE SEQUENCE [LARGE SCALE GENOMIC DNA]</scope>
    <source>
        <strain evidence="19 20">DSM 45361</strain>
    </source>
</reference>
<keyword evidence="4" id="KW-0227">DNA damage</keyword>
<sequence length="1076" mass="116244">MHYPRCRTWFHLSVVSPPLLVRPATAHRPRARWDDAARRVLAGPDGFLRVLGGPGTGKTTLLVAAAAERIAAGADPESVLVLTGTRRAAAHVRAEITRLLTDSEGDSDVPRTVREPMVRTVHSYAFGVLRLQANAHGGPPPRLLTAADRDAWIRDLLAGDVEDGFRSWPERLQPALLVPGFAEELGDLVLRAAERGLGPEDLIRLGKEHHRDEWLATGRFWQQYEQVNLLRGASDAATMQAVAPPLDAAELVDSALLAFDNDPPLLRHERGRIRHLFVDDAQHLDPLQYALIRLLGSAAAEFVLAGDPDQTVFAFRGAESRLLADADPGGARTVVLTAGHRMFPAIGDAVRRLTSRLPGAGVQRHLDDPDPVPDRGTVLVRLWPTPAAEAAWIADQLRRAHLIDEVPWSEMAVLVRSPNREVSVLHRALAAAGVPVVVTDDDLPLAAQTAVRPFLTLLRCADRPSTLDAEQAAVLLASPLGGADPLALRRLRRGLRRLEQTAGGDRSSDELLLHVLEDDDLLTALDDGEAAPVRRIAHLLAVARKAIEEDASVEQVLWQVWQESGLEARWTALAARGGPVGARADRDLDNIVALFHAAEHHADRQPAATPGAFADYLAAQRIAADSLAPSAPLGDAVSILTAHASAGREWTVVAIAGVQEGAWPDLRLRGSLLGVERMVDTLSGIPTDTTSLTAPLLAEERRLLMVAVSRAKRRLLVSAIQGDDEQPSRFLDEIDDDDRDDDQPRPVQRPGRGLTLAELVGELRRAVCSPTADDDTKQRAAHQLARLAAAGVPGAHPASWYGLPEVSSDDALWTDDDTVTVTPSTIEKLLACPLRWLVERSGGTDPAELPAITGNLVHALAEAVAAGADEEAWRAALDRAWSEVDAGAPWFSRRERARLERMIELFRQWLEASREELTELAVEYGVSVKPPRPEVGGGPEVVVRGRVDRVEVDKEGRPVIVDIKTGKNAVSKETAAEHPQLAVYQLAAALGAFAGLGARDEPGGAHLLYVGKEAYGKATARSQEPLDADGLRTWLGAVQQAAQACAGPEYTAQQNQDCNRCPVRTACPVHESGRQL</sequence>
<feature type="region of interest" description="Disordered" evidence="16">
    <location>
        <begin position="727"/>
        <end position="753"/>
    </location>
</feature>
<dbReference type="InterPro" id="IPR038726">
    <property type="entry name" value="PDDEXK_AddAB-type"/>
</dbReference>
<evidence type="ECO:0000256" key="5">
    <source>
        <dbReference type="ARBA" id="ARBA00022801"/>
    </source>
</evidence>
<evidence type="ECO:0000256" key="7">
    <source>
        <dbReference type="ARBA" id="ARBA00022839"/>
    </source>
</evidence>
<evidence type="ECO:0000256" key="8">
    <source>
        <dbReference type="ARBA" id="ARBA00022840"/>
    </source>
</evidence>
<dbReference type="PROSITE" id="PS51217">
    <property type="entry name" value="UVRD_HELICASE_CTER"/>
    <property type="match status" value="1"/>
</dbReference>
<evidence type="ECO:0000256" key="9">
    <source>
        <dbReference type="ARBA" id="ARBA00023125"/>
    </source>
</evidence>
<evidence type="ECO:0000256" key="6">
    <source>
        <dbReference type="ARBA" id="ARBA00022806"/>
    </source>
</evidence>
<dbReference type="GO" id="GO:0004527">
    <property type="term" value="F:exonuclease activity"/>
    <property type="evidence" value="ECO:0007669"/>
    <property type="project" value="UniProtKB-KW"/>
</dbReference>
<dbReference type="GO" id="GO:0005829">
    <property type="term" value="C:cytosol"/>
    <property type="evidence" value="ECO:0007669"/>
    <property type="project" value="TreeGrafter"/>
</dbReference>
<dbReference type="GO" id="GO:0003677">
    <property type="term" value="F:DNA binding"/>
    <property type="evidence" value="ECO:0007669"/>
    <property type="project" value="UniProtKB-KW"/>
</dbReference>
<keyword evidence="20" id="KW-1185">Reference proteome</keyword>
<dbReference type="EC" id="5.6.2.4" evidence="13"/>
<dbReference type="InterPro" id="IPR011604">
    <property type="entry name" value="PDDEXK-like_dom_sf"/>
</dbReference>
<dbReference type="Gene3D" id="3.40.50.300">
    <property type="entry name" value="P-loop containing nucleotide triphosphate hydrolases"/>
    <property type="match status" value="2"/>
</dbReference>
<protein>
    <recommendedName>
        <fullName evidence="13">DNA 3'-5' helicase</fullName>
        <ecNumber evidence="13">5.6.2.4</ecNumber>
    </recommendedName>
</protein>
<dbReference type="GO" id="GO:0000725">
    <property type="term" value="P:recombinational repair"/>
    <property type="evidence" value="ECO:0007669"/>
    <property type="project" value="TreeGrafter"/>
</dbReference>
<accession>A0A4R6S2U6</accession>
<comment type="catalytic activity">
    <reaction evidence="12">
        <text>Couples ATP hydrolysis with the unwinding of duplex DNA by translocating in the 3'-5' direction.</text>
        <dbReference type="EC" id="5.6.2.4"/>
    </reaction>
</comment>